<accession>T1GYS4</accession>
<proteinExistence type="predicted"/>
<evidence type="ECO:0000313" key="2">
    <source>
        <dbReference type="Proteomes" id="UP000015102"/>
    </source>
</evidence>
<dbReference type="Proteomes" id="UP000015102">
    <property type="component" value="Unassembled WGS sequence"/>
</dbReference>
<keyword evidence="2" id="KW-1185">Reference proteome</keyword>
<reference evidence="1" key="2">
    <citation type="submission" date="2015-06" db="UniProtKB">
        <authorList>
            <consortium name="EnsemblMetazoa"/>
        </authorList>
    </citation>
    <scope>IDENTIFICATION</scope>
</reference>
<reference evidence="2" key="1">
    <citation type="submission" date="2013-02" db="EMBL/GenBank/DDBJ databases">
        <authorList>
            <person name="Hughes D."/>
        </authorList>
    </citation>
    <scope>NUCLEOTIDE SEQUENCE</scope>
    <source>
        <strain>Durham</strain>
        <strain evidence="2">NC isolate 2 -- Noor lab</strain>
    </source>
</reference>
<protein>
    <submittedName>
        <fullName evidence="1">Uncharacterized protein</fullName>
    </submittedName>
</protein>
<dbReference type="EMBL" id="CAQQ02383342">
    <property type="status" value="NOT_ANNOTATED_CDS"/>
    <property type="molecule type" value="Genomic_DNA"/>
</dbReference>
<dbReference type="AlphaFoldDB" id="T1GYS4"/>
<evidence type="ECO:0000313" key="1">
    <source>
        <dbReference type="EnsemblMetazoa" id="MESCA009011-PA"/>
    </source>
</evidence>
<organism evidence="1 2">
    <name type="scientific">Megaselia scalaris</name>
    <name type="common">Humpbacked fly</name>
    <name type="synonym">Phora scalaris</name>
    <dbReference type="NCBI Taxonomy" id="36166"/>
    <lineage>
        <taxon>Eukaryota</taxon>
        <taxon>Metazoa</taxon>
        <taxon>Ecdysozoa</taxon>
        <taxon>Arthropoda</taxon>
        <taxon>Hexapoda</taxon>
        <taxon>Insecta</taxon>
        <taxon>Pterygota</taxon>
        <taxon>Neoptera</taxon>
        <taxon>Endopterygota</taxon>
        <taxon>Diptera</taxon>
        <taxon>Brachycera</taxon>
        <taxon>Muscomorpha</taxon>
        <taxon>Platypezoidea</taxon>
        <taxon>Phoridae</taxon>
        <taxon>Megaseliini</taxon>
        <taxon>Megaselia</taxon>
    </lineage>
</organism>
<dbReference type="HOGENOM" id="CLU_2500470_0_0_1"/>
<sequence length="86" mass="9623">MFTSHLDGKYLTLKDCAGIWKSVVSATSNFGYEYSGTTAFPIALSITTQVPTSTNSMFRNVFVILRINPKHPLLEMKWGEIGNYTN</sequence>
<name>T1GYS4_MEGSC</name>
<dbReference type="EMBL" id="CAQQ02383341">
    <property type="status" value="NOT_ANNOTATED_CDS"/>
    <property type="molecule type" value="Genomic_DNA"/>
</dbReference>
<dbReference type="EnsemblMetazoa" id="MESCA009011-RA">
    <property type="protein sequence ID" value="MESCA009011-PA"/>
    <property type="gene ID" value="MESCA009011"/>
</dbReference>